<dbReference type="AlphaFoldDB" id="A0A7G9B466"/>
<dbReference type="EC" id="4.2.1.-" evidence="3"/>
<protein>
    <recommendedName>
        <fullName evidence="3">Putative hydro-lyase H8790_13050</fullName>
        <ecNumber evidence="3">4.2.1.-</ecNumber>
    </recommendedName>
</protein>
<dbReference type="RefSeq" id="WP_187332948.1">
    <property type="nucleotide sequence ID" value="NZ_CP060490.1"/>
</dbReference>
<dbReference type="InterPro" id="IPR009906">
    <property type="entry name" value="D-Glu_cyclase"/>
</dbReference>
<dbReference type="Proteomes" id="UP000515960">
    <property type="component" value="Chromosome"/>
</dbReference>
<dbReference type="Gene3D" id="3.40.1640.10">
    <property type="entry name" value="PSTPO5379-like"/>
    <property type="match status" value="1"/>
</dbReference>
<keyword evidence="5" id="KW-1185">Reference proteome</keyword>
<dbReference type="Pfam" id="PF07286">
    <property type="entry name" value="D-Glu_cyclase"/>
    <property type="match status" value="1"/>
</dbReference>
<dbReference type="PIRSF" id="PIRSF029755">
    <property type="entry name" value="UCP029755"/>
    <property type="match status" value="1"/>
</dbReference>
<dbReference type="SUPFAM" id="SSF160920">
    <property type="entry name" value="PSTPO5379-like"/>
    <property type="match status" value="1"/>
</dbReference>
<name>A0A7G9B466_9FIRM</name>
<proteinExistence type="inferred from homology"/>
<sequence length="266" mass="29105">MEQNLTPLKVRHLARSGRLTSPTAGLCPGYAQANLIILPGRWARDFREYARRNSAPCPVLEVLEGSPKTRLMASDGDITTDFPAYRIYRGGVLCQEESDVSALWQPDFVGFLIGCSFSFEEALLRAGIEMRHISMGRNVPMYKTSIATQPAGPFRGPMVCSMRPMTPEKARLAAEITARFPHVHGAPVQIGHPEEIGVLDLSRPDYGDAVEVRPGEVPVFWPCGVTPQAAVEAAKPPIAITHAPGHMFVTDVKNDLLDELLSAHQP</sequence>
<dbReference type="GO" id="GO:0016829">
    <property type="term" value="F:lyase activity"/>
    <property type="evidence" value="ECO:0007669"/>
    <property type="project" value="UniProtKB-KW"/>
</dbReference>
<comment type="similarity">
    <text evidence="1 3">Belongs to the D-glutamate cyclase family.</text>
</comment>
<dbReference type="NCBIfam" id="NF003969">
    <property type="entry name" value="PRK05463.1"/>
    <property type="match status" value="1"/>
</dbReference>
<dbReference type="InterPro" id="IPR016938">
    <property type="entry name" value="UPF0317"/>
</dbReference>
<dbReference type="PANTHER" id="PTHR32022:SF10">
    <property type="entry name" value="D-GLUTAMATE CYCLASE, MITOCHONDRIAL"/>
    <property type="match status" value="1"/>
</dbReference>
<dbReference type="EMBL" id="CP060490">
    <property type="protein sequence ID" value="QNL44347.1"/>
    <property type="molecule type" value="Genomic_DNA"/>
</dbReference>
<dbReference type="PANTHER" id="PTHR32022">
    <property type="entry name" value="D-GLUTAMATE CYCLASE, MITOCHONDRIAL"/>
    <property type="match status" value="1"/>
</dbReference>
<dbReference type="FunFam" id="3.30.2040.10:FF:000001">
    <property type="entry name" value="D-glutamate cyclase, mitochondrial"/>
    <property type="match status" value="1"/>
</dbReference>
<organism evidence="4 5">
    <name type="scientific">Oscillibacter hominis</name>
    <dbReference type="NCBI Taxonomy" id="2763056"/>
    <lineage>
        <taxon>Bacteria</taxon>
        <taxon>Bacillati</taxon>
        <taxon>Bacillota</taxon>
        <taxon>Clostridia</taxon>
        <taxon>Eubacteriales</taxon>
        <taxon>Oscillospiraceae</taxon>
        <taxon>Oscillibacter</taxon>
    </lineage>
</organism>
<evidence type="ECO:0000256" key="3">
    <source>
        <dbReference type="HAMAP-Rule" id="MF_01830"/>
    </source>
</evidence>
<gene>
    <name evidence="4" type="ORF">H8790_13050</name>
</gene>
<evidence type="ECO:0000313" key="4">
    <source>
        <dbReference type="EMBL" id="QNL44347.1"/>
    </source>
</evidence>
<dbReference type="InterPro" id="IPR038021">
    <property type="entry name" value="Putative_hydro-lyase"/>
</dbReference>
<dbReference type="HAMAP" id="MF_01830">
    <property type="entry name" value="Hydro_lyase"/>
    <property type="match status" value="1"/>
</dbReference>
<dbReference type="Gene3D" id="3.30.2040.10">
    <property type="entry name" value="PSTPO5379-like domain"/>
    <property type="match status" value="1"/>
</dbReference>
<dbReference type="KEGG" id="ohi:H8790_13050"/>
<evidence type="ECO:0000313" key="5">
    <source>
        <dbReference type="Proteomes" id="UP000515960"/>
    </source>
</evidence>
<evidence type="ECO:0000256" key="2">
    <source>
        <dbReference type="ARBA" id="ARBA00023239"/>
    </source>
</evidence>
<accession>A0A7G9B466</accession>
<evidence type="ECO:0000256" key="1">
    <source>
        <dbReference type="ARBA" id="ARBA00007896"/>
    </source>
</evidence>
<keyword evidence="2 3" id="KW-0456">Lyase</keyword>
<reference evidence="4 5" key="1">
    <citation type="submission" date="2020-08" db="EMBL/GenBank/DDBJ databases">
        <authorList>
            <person name="Liu C."/>
            <person name="Sun Q."/>
        </authorList>
    </citation>
    <scope>NUCLEOTIDE SEQUENCE [LARGE SCALE GENOMIC DNA]</scope>
    <source>
        <strain evidence="4 5">NSJ-62</strain>
    </source>
</reference>